<name>A0A0F9TUU1_9ZZZZ</name>
<organism evidence="1">
    <name type="scientific">marine sediment metagenome</name>
    <dbReference type="NCBI Taxonomy" id="412755"/>
    <lineage>
        <taxon>unclassified sequences</taxon>
        <taxon>metagenomes</taxon>
        <taxon>ecological metagenomes</taxon>
    </lineage>
</organism>
<comment type="caution">
    <text evidence="1">The sequence shown here is derived from an EMBL/GenBank/DDBJ whole genome shotgun (WGS) entry which is preliminary data.</text>
</comment>
<dbReference type="EMBL" id="LAZR01000258">
    <property type="protein sequence ID" value="KKN78737.1"/>
    <property type="molecule type" value="Genomic_DNA"/>
</dbReference>
<protein>
    <submittedName>
        <fullName evidence="1">Uncharacterized protein</fullName>
    </submittedName>
</protein>
<proteinExistence type="predicted"/>
<accession>A0A0F9TUU1</accession>
<dbReference type="AlphaFoldDB" id="A0A0F9TUU1"/>
<gene>
    <name evidence="1" type="ORF">LCGC14_0348040</name>
</gene>
<sequence length="80" mass="8569">MKLKLVALLFAILAVVLVTRPGEAAETGGEVDIGAASDGRGTSPTRNLVWVSPSVGYSFHRKSDDFFYYTKTADSGATWT</sequence>
<evidence type="ECO:0000313" key="1">
    <source>
        <dbReference type="EMBL" id="KKN78737.1"/>
    </source>
</evidence>
<reference evidence="1" key="1">
    <citation type="journal article" date="2015" name="Nature">
        <title>Complex archaea that bridge the gap between prokaryotes and eukaryotes.</title>
        <authorList>
            <person name="Spang A."/>
            <person name="Saw J.H."/>
            <person name="Jorgensen S.L."/>
            <person name="Zaremba-Niedzwiedzka K."/>
            <person name="Martijn J."/>
            <person name="Lind A.E."/>
            <person name="van Eijk R."/>
            <person name="Schleper C."/>
            <person name="Guy L."/>
            <person name="Ettema T.J."/>
        </authorList>
    </citation>
    <scope>NUCLEOTIDE SEQUENCE</scope>
</reference>
<feature type="non-terminal residue" evidence="1">
    <location>
        <position position="80"/>
    </location>
</feature>